<dbReference type="Gene3D" id="3.30.450.150">
    <property type="entry name" value="Haem-degrading domain"/>
    <property type="match status" value="1"/>
</dbReference>
<dbReference type="EMBL" id="LR743504">
    <property type="protein sequence ID" value="CAA2107085.1"/>
    <property type="molecule type" value="Genomic_DNA"/>
</dbReference>
<organism evidence="1">
    <name type="scientific">Methylobacterium bullatum</name>
    <dbReference type="NCBI Taxonomy" id="570505"/>
    <lineage>
        <taxon>Bacteria</taxon>
        <taxon>Pseudomonadati</taxon>
        <taxon>Pseudomonadota</taxon>
        <taxon>Alphaproteobacteria</taxon>
        <taxon>Hyphomicrobiales</taxon>
        <taxon>Methylobacteriaceae</taxon>
        <taxon>Methylobacterium</taxon>
    </lineage>
</organism>
<dbReference type="InterPro" id="IPR005624">
    <property type="entry name" value="PduO/GlcC-like"/>
</dbReference>
<dbReference type="InterPro" id="IPR038084">
    <property type="entry name" value="PduO/GlcC-like_sf"/>
</dbReference>
<sequence length="144" mass="14318">MPDLTLAAAQTIVATALATARGHSLKPLAVVVYDARGALRAMAAEDGTSLRRAEVAMGKANGCLALGLGGRAIHKRAEEQAYFVAAVSHLVGPAALVPVPGGVLIRDGDAVIGAVGISGDTSDNDELCALAGIEAAGFTTQTGA</sequence>
<reference evidence="1" key="1">
    <citation type="submission" date="2019-12" db="EMBL/GenBank/DDBJ databases">
        <authorList>
            <person name="Cremers G."/>
        </authorList>
    </citation>
    <scope>NUCLEOTIDE SEQUENCE</scope>
    <source>
        <strain evidence="1">Mbul1</strain>
    </source>
</reference>
<accession>A0A679JEB8</accession>
<evidence type="ECO:0008006" key="2">
    <source>
        <dbReference type="Google" id="ProtNLM"/>
    </source>
</evidence>
<dbReference type="PANTHER" id="PTHR34309">
    <property type="entry name" value="SLR1406 PROTEIN"/>
    <property type="match status" value="1"/>
</dbReference>
<dbReference type="PANTHER" id="PTHR34309:SF10">
    <property type="entry name" value="SLR1406 PROTEIN"/>
    <property type="match status" value="1"/>
</dbReference>
<name>A0A679JEB8_9HYPH</name>
<dbReference type="InterPro" id="IPR052517">
    <property type="entry name" value="GlcG_carb_metab_protein"/>
</dbReference>
<proteinExistence type="predicted"/>
<dbReference type="Pfam" id="PF03928">
    <property type="entry name" value="HbpS-like"/>
    <property type="match status" value="1"/>
</dbReference>
<gene>
    <name evidence="1" type="ORF">MBUL_03985</name>
</gene>
<evidence type="ECO:0000313" key="1">
    <source>
        <dbReference type="EMBL" id="CAA2107085.1"/>
    </source>
</evidence>
<dbReference type="SUPFAM" id="SSF143744">
    <property type="entry name" value="GlcG-like"/>
    <property type="match status" value="1"/>
</dbReference>
<dbReference type="AlphaFoldDB" id="A0A679JEB8"/>
<protein>
    <recommendedName>
        <fullName evidence="2">GlcG protein</fullName>
    </recommendedName>
</protein>